<name>A0ABU9VYI0_9CLOT</name>
<dbReference type="HAMAP" id="MF_00675">
    <property type="entry name" value="UxaC"/>
    <property type="match status" value="1"/>
</dbReference>
<dbReference type="PANTHER" id="PTHR30068">
    <property type="entry name" value="URONATE ISOMERASE"/>
    <property type="match status" value="1"/>
</dbReference>
<evidence type="ECO:0000256" key="1">
    <source>
        <dbReference type="ARBA" id="ARBA00001165"/>
    </source>
</evidence>
<evidence type="ECO:0000256" key="7">
    <source>
        <dbReference type="HAMAP-Rule" id="MF_00675"/>
    </source>
</evidence>
<evidence type="ECO:0000256" key="3">
    <source>
        <dbReference type="ARBA" id="ARBA00008397"/>
    </source>
</evidence>
<dbReference type="SUPFAM" id="SSF51556">
    <property type="entry name" value="Metallo-dependent hydrolases"/>
    <property type="match status" value="1"/>
</dbReference>
<comment type="pathway">
    <text evidence="2 7">Carbohydrate metabolism; pentose and glucuronate interconversion.</text>
</comment>
<dbReference type="GO" id="GO:0008880">
    <property type="term" value="F:glucuronate isomerase activity"/>
    <property type="evidence" value="ECO:0007669"/>
    <property type="project" value="UniProtKB-EC"/>
</dbReference>
<evidence type="ECO:0000256" key="4">
    <source>
        <dbReference type="ARBA" id="ARBA00012546"/>
    </source>
</evidence>
<comment type="similarity">
    <text evidence="3 7">Belongs to the metallo-dependent hydrolases superfamily. Uronate isomerase family.</text>
</comment>
<comment type="catalytic activity">
    <reaction evidence="7">
        <text>aldehydo-D-galacturonate = keto-D-tagaturonate</text>
        <dbReference type="Rhea" id="RHEA:27702"/>
        <dbReference type="ChEBI" id="CHEBI:12952"/>
        <dbReference type="ChEBI" id="CHEBI:17886"/>
    </reaction>
</comment>
<dbReference type="InterPro" id="IPR003766">
    <property type="entry name" value="Uronate_isomerase"/>
</dbReference>
<evidence type="ECO:0000313" key="9">
    <source>
        <dbReference type="Proteomes" id="UP001407405"/>
    </source>
</evidence>
<reference evidence="8 9" key="1">
    <citation type="submission" date="2024-04" db="EMBL/GenBank/DDBJ databases">
        <title>Genome sequencing and metabolic network reconstruction of aminoacids and betaine degradation by Anoxynatronum sibiricum.</title>
        <authorList>
            <person name="Detkova E.N."/>
            <person name="Boltjanskaja Y.V."/>
            <person name="Mardanov A.V."/>
            <person name="Kevbrin V."/>
        </authorList>
    </citation>
    <scope>NUCLEOTIDE SEQUENCE [LARGE SCALE GENOMIC DNA]</scope>
    <source>
        <strain evidence="8 9">Z-7981</strain>
    </source>
</reference>
<dbReference type="Proteomes" id="UP001407405">
    <property type="component" value="Unassembled WGS sequence"/>
</dbReference>
<protein>
    <recommendedName>
        <fullName evidence="5 7">Uronate isomerase</fullName>
        <ecNumber evidence="4 7">5.3.1.12</ecNumber>
    </recommendedName>
    <alternativeName>
        <fullName evidence="7">Glucuronate isomerase</fullName>
    </alternativeName>
    <alternativeName>
        <fullName evidence="7">Uronic isomerase</fullName>
    </alternativeName>
</protein>
<keyword evidence="9" id="KW-1185">Reference proteome</keyword>
<dbReference type="Pfam" id="PF02614">
    <property type="entry name" value="UxaC"/>
    <property type="match status" value="1"/>
</dbReference>
<gene>
    <name evidence="7 8" type="primary">uxaC</name>
    <name evidence="8" type="ORF">AAIG11_13115</name>
</gene>
<evidence type="ECO:0000313" key="8">
    <source>
        <dbReference type="EMBL" id="MEN1761426.1"/>
    </source>
</evidence>
<dbReference type="Gene3D" id="3.20.20.140">
    <property type="entry name" value="Metal-dependent hydrolases"/>
    <property type="match status" value="1"/>
</dbReference>
<evidence type="ECO:0000256" key="6">
    <source>
        <dbReference type="ARBA" id="ARBA00023235"/>
    </source>
</evidence>
<keyword evidence="6 7" id="KW-0413">Isomerase</keyword>
<dbReference type="EMBL" id="JBCITM010000015">
    <property type="protein sequence ID" value="MEN1761426.1"/>
    <property type="molecule type" value="Genomic_DNA"/>
</dbReference>
<comment type="catalytic activity">
    <reaction evidence="1 7">
        <text>D-glucuronate = D-fructuronate</text>
        <dbReference type="Rhea" id="RHEA:13049"/>
        <dbReference type="ChEBI" id="CHEBI:58720"/>
        <dbReference type="ChEBI" id="CHEBI:59863"/>
        <dbReference type="EC" id="5.3.1.12"/>
    </reaction>
</comment>
<evidence type="ECO:0000256" key="5">
    <source>
        <dbReference type="ARBA" id="ARBA00020555"/>
    </source>
</evidence>
<sequence>MFSENLFLTNETGKHLYNAYAKDLPIIDYHCHLLPKEICENNVFEDLGEMWLAGDHYKWRAMRTFGIDERLITGDASYYEKYLAFAQIMPQLIGNPLYIWCALELKRYFDIDEPLGPENAEAIYQQTKAMIVEKQMTPRWCMEVSKVEVASTTEDPVDSLEYHEKMLADPSLKVRVLSAFRPDKVFYCEKADFPGYLPQLEAVTGITVNSFASMMTALERRLQDFKAIGTMISDNGIADFTWADFTEEQVETIYKKAAKGESLTTVEINRYKSACLAVMGQMYHRQGFVMQLHIGTYQGANKVMEKQVGVSTGFDCTDDTTSVRSVGTLLNYLKEREALPKTILYPLNPVLMETFAILAAGFCEGGTRAKVQLGAPWWFNDQAYGIQRQFEAVANLYPISLSVGMLTDSRSFLSYPRHELYRRMLCSYLGSLVERGEYFSGEAALKQVVENICYHNAREFFGLQ</sequence>
<dbReference type="NCBIfam" id="NF002794">
    <property type="entry name" value="PRK02925.1"/>
    <property type="match status" value="1"/>
</dbReference>
<dbReference type="InterPro" id="IPR032466">
    <property type="entry name" value="Metal_Hydrolase"/>
</dbReference>
<dbReference type="RefSeq" id="WP_343186714.1">
    <property type="nucleotide sequence ID" value="NZ_JBCITM010000015.1"/>
</dbReference>
<comment type="caution">
    <text evidence="8">The sequence shown here is derived from an EMBL/GenBank/DDBJ whole genome shotgun (WGS) entry which is preliminary data.</text>
</comment>
<dbReference type="EC" id="5.3.1.12" evidence="4 7"/>
<dbReference type="Gene3D" id="1.10.2020.10">
    <property type="entry name" value="uronate isomerase, domain 2, chain A"/>
    <property type="match status" value="1"/>
</dbReference>
<organism evidence="8 9">
    <name type="scientific">Anoxynatronum sibiricum</name>
    <dbReference type="NCBI Taxonomy" id="210623"/>
    <lineage>
        <taxon>Bacteria</taxon>
        <taxon>Bacillati</taxon>
        <taxon>Bacillota</taxon>
        <taxon>Clostridia</taxon>
        <taxon>Eubacteriales</taxon>
        <taxon>Clostridiaceae</taxon>
        <taxon>Anoxynatronum</taxon>
    </lineage>
</organism>
<accession>A0ABU9VYI0</accession>
<dbReference type="PANTHER" id="PTHR30068:SF4">
    <property type="entry name" value="URONATE ISOMERASE"/>
    <property type="match status" value="1"/>
</dbReference>
<proteinExistence type="inferred from homology"/>
<evidence type="ECO:0000256" key="2">
    <source>
        <dbReference type="ARBA" id="ARBA00004892"/>
    </source>
</evidence>